<evidence type="ECO:0008006" key="4">
    <source>
        <dbReference type="Google" id="ProtNLM"/>
    </source>
</evidence>
<protein>
    <recommendedName>
        <fullName evidence="4">DUF2278 domain-containing protein</fullName>
    </recommendedName>
</protein>
<gene>
    <name evidence="2" type="ORF">UCRPC4_g00577</name>
</gene>
<reference evidence="2 3" key="1">
    <citation type="submission" date="2015-05" db="EMBL/GenBank/DDBJ databases">
        <title>Distinctive expansion of gene families associated with plant cell wall degradation and secondary metabolism in the genomes of grapevine trunk pathogens.</title>
        <authorList>
            <person name="Lawrence D.P."/>
            <person name="Travadon R."/>
            <person name="Rolshausen P.E."/>
            <person name="Baumgartner K."/>
        </authorList>
    </citation>
    <scope>NUCLEOTIDE SEQUENCE [LARGE SCALE GENOMIC DNA]</scope>
    <source>
        <strain evidence="2">UCRPC4</strain>
    </source>
</reference>
<dbReference type="AlphaFoldDB" id="A0A0G2HJ82"/>
<dbReference type="Pfam" id="PF10042">
    <property type="entry name" value="DUF2278"/>
    <property type="match status" value="1"/>
</dbReference>
<keyword evidence="3" id="KW-1185">Reference proteome</keyword>
<comment type="caution">
    <text evidence="2">The sequence shown here is derived from an EMBL/GenBank/DDBJ whole genome shotgun (WGS) entry which is preliminary data.</text>
</comment>
<accession>A0A0G2HJ82</accession>
<reference evidence="2 3" key="2">
    <citation type="submission" date="2015-05" db="EMBL/GenBank/DDBJ databases">
        <authorList>
            <person name="Morales-Cruz A."/>
            <person name="Amrine K.C."/>
            <person name="Cantu D."/>
        </authorList>
    </citation>
    <scope>NUCLEOTIDE SEQUENCE [LARGE SCALE GENOMIC DNA]</scope>
    <source>
        <strain evidence="2">UCRPC4</strain>
    </source>
</reference>
<dbReference type="EMBL" id="LCWF01000013">
    <property type="protein sequence ID" value="KKY28410.1"/>
    <property type="molecule type" value="Genomic_DNA"/>
</dbReference>
<evidence type="ECO:0000313" key="2">
    <source>
        <dbReference type="EMBL" id="KKY28410.1"/>
    </source>
</evidence>
<proteinExistence type="predicted"/>
<dbReference type="InterPro" id="IPR019268">
    <property type="entry name" value="DUF2278"/>
</dbReference>
<feature type="region of interest" description="Disordered" evidence="1">
    <location>
        <begin position="198"/>
        <end position="221"/>
    </location>
</feature>
<dbReference type="OrthoDB" id="2580841at2759"/>
<name>A0A0G2HJ82_PHACM</name>
<evidence type="ECO:0000313" key="3">
    <source>
        <dbReference type="Proteomes" id="UP000053317"/>
    </source>
</evidence>
<evidence type="ECO:0000256" key="1">
    <source>
        <dbReference type="SAM" id="MobiDB-lite"/>
    </source>
</evidence>
<sequence>MALKDYSVWAATPVSFTAQTAKQDPKSPHITLKFKDNGSGGEAAINVKSTDKDARLVYWVNQSFSHPITKKLQALDLGDHQETASDSSGTSLDYLRTKPALVDIKSGQILSHDVSGPNNDILDKLEPILQDAIKQKATIYLFGQSYHDSDGSSGIHDIHMNQGSPGYDNGVYSDGGFILKFPDGHWEAVFLAFASQQVPTDDKSGDPTSDSQPLDQLIEGS</sequence>
<dbReference type="Proteomes" id="UP000053317">
    <property type="component" value="Unassembled WGS sequence"/>
</dbReference>
<organism evidence="2 3">
    <name type="scientific">Phaeomoniella chlamydospora</name>
    <name type="common">Phaeoacremonium chlamydosporum</name>
    <dbReference type="NCBI Taxonomy" id="158046"/>
    <lineage>
        <taxon>Eukaryota</taxon>
        <taxon>Fungi</taxon>
        <taxon>Dikarya</taxon>
        <taxon>Ascomycota</taxon>
        <taxon>Pezizomycotina</taxon>
        <taxon>Eurotiomycetes</taxon>
        <taxon>Chaetothyriomycetidae</taxon>
        <taxon>Phaeomoniellales</taxon>
        <taxon>Phaeomoniellaceae</taxon>
        <taxon>Phaeomoniella</taxon>
    </lineage>
</organism>